<keyword evidence="1" id="KW-0472">Membrane</keyword>
<dbReference type="EMBL" id="JAFIQS010000007">
    <property type="protein sequence ID" value="KAG5167119.1"/>
    <property type="molecule type" value="Genomic_DNA"/>
</dbReference>
<proteinExistence type="predicted"/>
<keyword evidence="1" id="KW-1133">Transmembrane helix</keyword>
<gene>
    <name evidence="2" type="ORF">JR316_007457</name>
</gene>
<organism evidence="2">
    <name type="scientific">Psilocybe cubensis</name>
    <name type="common">Psychedelic mushroom</name>
    <name type="synonym">Stropharia cubensis</name>
    <dbReference type="NCBI Taxonomy" id="181762"/>
    <lineage>
        <taxon>Eukaryota</taxon>
        <taxon>Fungi</taxon>
        <taxon>Dikarya</taxon>
        <taxon>Basidiomycota</taxon>
        <taxon>Agaricomycotina</taxon>
        <taxon>Agaricomycetes</taxon>
        <taxon>Agaricomycetidae</taxon>
        <taxon>Agaricales</taxon>
        <taxon>Agaricineae</taxon>
        <taxon>Strophariaceae</taxon>
        <taxon>Psilocybe</taxon>
    </lineage>
</organism>
<comment type="caution">
    <text evidence="2">The sequence shown here is derived from an EMBL/GenBank/DDBJ whole genome shotgun (WGS) entry which is preliminary data.</text>
</comment>
<reference evidence="2" key="1">
    <citation type="submission" date="2021-02" db="EMBL/GenBank/DDBJ databases">
        <title>Psilocybe cubensis genome.</title>
        <authorList>
            <person name="Mckernan K.J."/>
            <person name="Crawford S."/>
            <person name="Trippe A."/>
            <person name="Kane L.T."/>
            <person name="Mclaughlin S."/>
        </authorList>
    </citation>
    <scope>NUCLEOTIDE SEQUENCE [LARGE SCALE GENOMIC DNA]</scope>
    <source>
        <strain evidence="2">MGC-MH-2018</strain>
    </source>
</reference>
<protein>
    <submittedName>
        <fullName evidence="2">Uncharacterized protein</fullName>
    </submittedName>
</protein>
<feature type="transmembrane region" description="Helical" evidence="1">
    <location>
        <begin position="12"/>
        <end position="34"/>
    </location>
</feature>
<dbReference type="AlphaFoldDB" id="A0A8H8CJK3"/>
<evidence type="ECO:0000256" key="1">
    <source>
        <dbReference type="SAM" id="Phobius"/>
    </source>
</evidence>
<name>A0A8H8CJK3_PSICU</name>
<evidence type="ECO:0000313" key="2">
    <source>
        <dbReference type="EMBL" id="KAG5167119.1"/>
    </source>
</evidence>
<sequence length="455" mass="52166">MPFSRQNVPRTKIFLASGIVASVFVILLSLRGVMNSTLSSPSIANIHVDHQPSSISNLHAEQYTPAPPHVDDIFSSAETVESKDYHDWNARTLRDLYSCISMKNCGKNQQKIALLASHWFEEAVVRGWRGGEGIWGMSIYKNLRLMGYTTLFANSFEEALEQYRLFPDLVKVVIRNRAGECHENPHCVKGPMNPRGIPAWKIFDFEFFPSVGGHPYATPLGGKWILSANPDPRFIAEEDSPLQYIGYSIEEDCQKIPVVRLYHRSNQVWMLMKQIKYVYDDRFTWNRSYFSMAAQELEMNFVGGWMLDQHYLGWDPKTQGDMPDIADPGHGVINFGPLSMDDFMAHVGLSKAMVGVGNPFWSPSPYNALCQGVPFINPIINWKKDEPWNKSHWHTQHPSLNQFEPPFIPQHMTELAVRERLKRLMETDWKELAASLLEQRVQEVKSGKKVYIFEL</sequence>
<dbReference type="OrthoDB" id="2113294at2759"/>
<accession>A0A8H8CJK3</accession>
<keyword evidence="1" id="KW-0812">Transmembrane</keyword>